<protein>
    <submittedName>
        <fullName evidence="1">Uncharacterized protein</fullName>
    </submittedName>
</protein>
<accession>A0A022VZ32</accession>
<name>A0A022VZ32_TRIRU</name>
<dbReference type="EMBL" id="KK207868">
    <property type="protein sequence ID" value="EZF51340.1"/>
    <property type="molecule type" value="Genomic_DNA"/>
</dbReference>
<sequence length="119" mass="13374">MCGESIFLVAQVPSSLFLVNQSNLIFPAFPAWIMNFFLTMILSHCRSACVNADLSRECSSLFPPASGVTKNRCLIQVLFDLDRSVDRWIWLHACRTSWSGKADVRESCSILEMAKNVVL</sequence>
<proteinExistence type="predicted"/>
<dbReference type="HOGENOM" id="CLU_2063162_0_0_1"/>
<evidence type="ECO:0000313" key="1">
    <source>
        <dbReference type="EMBL" id="EZF51340.1"/>
    </source>
</evidence>
<reference evidence="1" key="1">
    <citation type="submission" date="2014-02" db="EMBL/GenBank/DDBJ databases">
        <title>The Genome Sequence of Trichophyton rubrum (morphotype fischeri) CBS 288.86.</title>
        <authorList>
            <consortium name="The Broad Institute Genomics Platform"/>
            <person name="Cuomo C.A."/>
            <person name="White T.C."/>
            <person name="Graser Y."/>
            <person name="Martinez-Rossi N."/>
            <person name="Heitman J."/>
            <person name="Young S.K."/>
            <person name="Zeng Q."/>
            <person name="Gargeya S."/>
            <person name="Abouelleil A."/>
            <person name="Alvarado L."/>
            <person name="Chapman S.B."/>
            <person name="Gainer-Dewar J."/>
            <person name="Goldberg J."/>
            <person name="Griggs A."/>
            <person name="Gujja S."/>
            <person name="Hansen M."/>
            <person name="Howarth C."/>
            <person name="Imamovic A."/>
            <person name="Larimer J."/>
            <person name="Martinez D."/>
            <person name="Murphy C."/>
            <person name="Pearson M.D."/>
            <person name="Persinoti G."/>
            <person name="Poon T."/>
            <person name="Priest M."/>
            <person name="Roberts A.D."/>
            <person name="Saif S."/>
            <person name="Shea T.D."/>
            <person name="Sykes S.N."/>
            <person name="Wortman J."/>
            <person name="Nusbaum C."/>
            <person name="Birren B."/>
        </authorList>
    </citation>
    <scope>NUCLEOTIDE SEQUENCE [LARGE SCALE GENOMIC DNA]</scope>
    <source>
        <strain evidence="1">CBS 288.86</strain>
    </source>
</reference>
<dbReference type="AlphaFoldDB" id="A0A022VZ32"/>
<dbReference type="Proteomes" id="UP000023758">
    <property type="component" value="Unassembled WGS sequence"/>
</dbReference>
<gene>
    <name evidence="1" type="ORF">H103_05363</name>
</gene>
<organism evidence="1">
    <name type="scientific">Trichophyton rubrum CBS 288.86</name>
    <dbReference type="NCBI Taxonomy" id="1215330"/>
    <lineage>
        <taxon>Eukaryota</taxon>
        <taxon>Fungi</taxon>
        <taxon>Dikarya</taxon>
        <taxon>Ascomycota</taxon>
        <taxon>Pezizomycotina</taxon>
        <taxon>Eurotiomycetes</taxon>
        <taxon>Eurotiomycetidae</taxon>
        <taxon>Onygenales</taxon>
        <taxon>Arthrodermataceae</taxon>
        <taxon>Trichophyton</taxon>
    </lineage>
</organism>